<dbReference type="AlphaFoldDB" id="A0AAN8X5A6"/>
<evidence type="ECO:0000259" key="1">
    <source>
        <dbReference type="PROSITE" id="PS51144"/>
    </source>
</evidence>
<dbReference type="EMBL" id="JAXCGZ010013544">
    <property type="protein sequence ID" value="KAK7072319.1"/>
    <property type="molecule type" value="Genomic_DNA"/>
</dbReference>
<dbReference type="SUPFAM" id="SSF51069">
    <property type="entry name" value="Carbonic anhydrase"/>
    <property type="match status" value="1"/>
</dbReference>
<protein>
    <submittedName>
        <fullName evidence="2">Carbonic anhydrase-related protein 10</fullName>
    </submittedName>
</protein>
<name>A0AAN8X5A6_HALRR</name>
<keyword evidence="3" id="KW-1185">Reference proteome</keyword>
<feature type="domain" description="Alpha-carbonic anhydrase" evidence="1">
    <location>
        <begin position="1"/>
        <end position="63"/>
    </location>
</feature>
<reference evidence="2 3" key="1">
    <citation type="submission" date="2023-11" db="EMBL/GenBank/DDBJ databases">
        <title>Halocaridina rubra genome assembly.</title>
        <authorList>
            <person name="Smith C."/>
        </authorList>
    </citation>
    <scope>NUCLEOTIDE SEQUENCE [LARGE SCALE GENOMIC DNA]</scope>
    <source>
        <strain evidence="2">EP-1</strain>
        <tissue evidence="2">Whole</tissue>
    </source>
</reference>
<dbReference type="PROSITE" id="PS51144">
    <property type="entry name" value="ALPHA_CA_2"/>
    <property type="match status" value="1"/>
</dbReference>
<accession>A0AAN8X5A6</accession>
<organism evidence="2 3">
    <name type="scientific">Halocaridina rubra</name>
    <name type="common">Hawaiian red shrimp</name>
    <dbReference type="NCBI Taxonomy" id="373956"/>
    <lineage>
        <taxon>Eukaryota</taxon>
        <taxon>Metazoa</taxon>
        <taxon>Ecdysozoa</taxon>
        <taxon>Arthropoda</taxon>
        <taxon>Crustacea</taxon>
        <taxon>Multicrustacea</taxon>
        <taxon>Malacostraca</taxon>
        <taxon>Eumalacostraca</taxon>
        <taxon>Eucarida</taxon>
        <taxon>Decapoda</taxon>
        <taxon>Pleocyemata</taxon>
        <taxon>Caridea</taxon>
        <taxon>Atyoidea</taxon>
        <taxon>Atyidae</taxon>
        <taxon>Halocaridina</taxon>
    </lineage>
</organism>
<gene>
    <name evidence="2" type="primary">CA10_2</name>
    <name evidence="2" type="ORF">SK128_010300</name>
</gene>
<dbReference type="Proteomes" id="UP001381693">
    <property type="component" value="Unassembled WGS sequence"/>
</dbReference>
<dbReference type="Pfam" id="PF00194">
    <property type="entry name" value="Carb_anhydrase"/>
    <property type="match status" value="1"/>
</dbReference>
<proteinExistence type="predicted"/>
<dbReference type="Gene3D" id="3.10.200.10">
    <property type="entry name" value="Alpha carbonic anhydrase"/>
    <property type="match status" value="1"/>
</dbReference>
<evidence type="ECO:0000313" key="2">
    <source>
        <dbReference type="EMBL" id="KAK7072319.1"/>
    </source>
</evidence>
<sequence length="101" mass="11437">MPACHETVTWIILNKPSYITKPQLTALRDITKTNSTAHGPPPTLANNYRPTQKLHHRPVRTNIDFSNAVSEKKGVLSPLTSPDLIEFYETQGYMEWVFSSP</sequence>
<dbReference type="InterPro" id="IPR036398">
    <property type="entry name" value="CA_dom_sf"/>
</dbReference>
<evidence type="ECO:0000313" key="3">
    <source>
        <dbReference type="Proteomes" id="UP001381693"/>
    </source>
</evidence>
<dbReference type="InterPro" id="IPR001148">
    <property type="entry name" value="CA_dom"/>
</dbReference>
<comment type="caution">
    <text evidence="2">The sequence shown here is derived from an EMBL/GenBank/DDBJ whole genome shotgun (WGS) entry which is preliminary data.</text>
</comment>